<proteinExistence type="predicted"/>
<dbReference type="SUPFAM" id="SSF46785">
    <property type="entry name" value="Winged helix' DNA-binding domain"/>
    <property type="match status" value="1"/>
</dbReference>
<comment type="caution">
    <text evidence="5">The sequence shown here is derived from an EMBL/GenBank/DDBJ whole genome shotgun (WGS) entry which is preliminary data.</text>
</comment>
<evidence type="ECO:0000313" key="5">
    <source>
        <dbReference type="EMBL" id="MFD2462880.1"/>
    </source>
</evidence>
<dbReference type="SMART" id="SM00418">
    <property type="entry name" value="HTH_ARSR"/>
    <property type="match status" value="1"/>
</dbReference>
<keyword evidence="2" id="KW-0238">DNA-binding</keyword>
<dbReference type="InterPro" id="IPR036390">
    <property type="entry name" value="WH_DNA-bd_sf"/>
</dbReference>
<organism evidence="5 6">
    <name type="scientific">Amycolatopsis samaneae</name>
    <dbReference type="NCBI Taxonomy" id="664691"/>
    <lineage>
        <taxon>Bacteria</taxon>
        <taxon>Bacillati</taxon>
        <taxon>Actinomycetota</taxon>
        <taxon>Actinomycetes</taxon>
        <taxon>Pseudonocardiales</taxon>
        <taxon>Pseudonocardiaceae</taxon>
        <taxon>Amycolatopsis</taxon>
    </lineage>
</organism>
<dbReference type="InterPro" id="IPR011991">
    <property type="entry name" value="ArsR-like_HTH"/>
</dbReference>
<accession>A0ABW5GPX8</accession>
<dbReference type="Pfam" id="PF01022">
    <property type="entry name" value="HTH_5"/>
    <property type="match status" value="1"/>
</dbReference>
<dbReference type="InterPro" id="IPR036388">
    <property type="entry name" value="WH-like_DNA-bd_sf"/>
</dbReference>
<keyword evidence="3" id="KW-0804">Transcription</keyword>
<dbReference type="Gene3D" id="1.10.10.10">
    <property type="entry name" value="Winged helix-like DNA-binding domain superfamily/Winged helix DNA-binding domain"/>
    <property type="match status" value="1"/>
</dbReference>
<keyword evidence="1" id="KW-0805">Transcription regulation</keyword>
<dbReference type="NCBIfam" id="NF033788">
    <property type="entry name" value="HTH_metalloreg"/>
    <property type="match status" value="1"/>
</dbReference>
<dbReference type="Proteomes" id="UP001597419">
    <property type="component" value="Unassembled WGS sequence"/>
</dbReference>
<keyword evidence="6" id="KW-1185">Reference proteome</keyword>
<evidence type="ECO:0000259" key="4">
    <source>
        <dbReference type="PROSITE" id="PS50987"/>
    </source>
</evidence>
<dbReference type="PANTHER" id="PTHR43132:SF8">
    <property type="entry name" value="HTH-TYPE TRANSCRIPTIONAL REGULATOR KMTR"/>
    <property type="match status" value="1"/>
</dbReference>
<evidence type="ECO:0000256" key="3">
    <source>
        <dbReference type="ARBA" id="ARBA00023163"/>
    </source>
</evidence>
<reference evidence="6" key="1">
    <citation type="journal article" date="2019" name="Int. J. Syst. Evol. Microbiol.">
        <title>The Global Catalogue of Microorganisms (GCM) 10K type strain sequencing project: providing services to taxonomists for standard genome sequencing and annotation.</title>
        <authorList>
            <consortium name="The Broad Institute Genomics Platform"/>
            <consortium name="The Broad Institute Genome Sequencing Center for Infectious Disease"/>
            <person name="Wu L."/>
            <person name="Ma J."/>
        </authorList>
    </citation>
    <scope>NUCLEOTIDE SEQUENCE [LARGE SCALE GENOMIC DNA]</scope>
    <source>
        <strain evidence="6">CGMCC 4.7643</strain>
    </source>
</reference>
<dbReference type="RefSeq" id="WP_345393058.1">
    <property type="nucleotide sequence ID" value="NZ_BAABHG010000005.1"/>
</dbReference>
<dbReference type="InterPro" id="IPR051011">
    <property type="entry name" value="Metal_resp_trans_reg"/>
</dbReference>
<dbReference type="PANTHER" id="PTHR43132">
    <property type="entry name" value="ARSENICAL RESISTANCE OPERON REPRESSOR ARSR-RELATED"/>
    <property type="match status" value="1"/>
</dbReference>
<gene>
    <name evidence="5" type="ORF">ACFSYJ_30020</name>
</gene>
<name>A0ABW5GPX8_9PSEU</name>
<dbReference type="PRINTS" id="PR00778">
    <property type="entry name" value="HTHARSR"/>
</dbReference>
<dbReference type="InterPro" id="IPR001845">
    <property type="entry name" value="HTH_ArsR_DNA-bd_dom"/>
</dbReference>
<evidence type="ECO:0000256" key="2">
    <source>
        <dbReference type="ARBA" id="ARBA00023125"/>
    </source>
</evidence>
<feature type="domain" description="HTH arsR-type" evidence="4">
    <location>
        <begin position="13"/>
        <end position="107"/>
    </location>
</feature>
<sequence length="115" mass="12126">MPLRSMPDPPGALPPGVLQDAAATFGLLSATVRLQLVWLLADGERDVGTLAGEVGQSVPTVSHHLAKLKLAGLVRSRREGKRQVYLVEDPRVVELVRLAVAHHDAAAGGGRRALG</sequence>
<evidence type="ECO:0000256" key="1">
    <source>
        <dbReference type="ARBA" id="ARBA00023015"/>
    </source>
</evidence>
<dbReference type="EMBL" id="JBHUKU010000020">
    <property type="protein sequence ID" value="MFD2462880.1"/>
    <property type="molecule type" value="Genomic_DNA"/>
</dbReference>
<protein>
    <submittedName>
        <fullName evidence="5">ArsR/SmtB family transcription factor</fullName>
    </submittedName>
</protein>
<dbReference type="PROSITE" id="PS50987">
    <property type="entry name" value="HTH_ARSR_2"/>
    <property type="match status" value="1"/>
</dbReference>
<evidence type="ECO:0000313" key="6">
    <source>
        <dbReference type="Proteomes" id="UP001597419"/>
    </source>
</evidence>
<dbReference type="CDD" id="cd00090">
    <property type="entry name" value="HTH_ARSR"/>
    <property type="match status" value="1"/>
</dbReference>